<feature type="transmembrane region" description="Helical" evidence="5">
    <location>
        <begin position="418"/>
        <end position="443"/>
    </location>
</feature>
<evidence type="ECO:0000256" key="4">
    <source>
        <dbReference type="ARBA" id="ARBA00023136"/>
    </source>
</evidence>
<keyword evidence="3 5" id="KW-1133">Transmembrane helix</keyword>
<dbReference type="PROSITE" id="PS50850">
    <property type="entry name" value="MFS"/>
    <property type="match status" value="1"/>
</dbReference>
<evidence type="ECO:0000256" key="3">
    <source>
        <dbReference type="ARBA" id="ARBA00022989"/>
    </source>
</evidence>
<dbReference type="Pfam" id="PF07690">
    <property type="entry name" value="MFS_1"/>
    <property type="match status" value="1"/>
</dbReference>
<dbReference type="FunFam" id="1.20.1250.20:FF:000475">
    <property type="entry name" value="MFS multidrug transporter, putative"/>
    <property type="match status" value="1"/>
</dbReference>
<dbReference type="PANTHER" id="PTHR23502:SF157">
    <property type="entry name" value="MAJOR FACILITATOR SUPERFAMILY (MFS) PROFILE DOMAIN-CONTAINING PROTEIN-RELATED"/>
    <property type="match status" value="1"/>
</dbReference>
<feature type="transmembrane region" description="Helical" evidence="5">
    <location>
        <begin position="320"/>
        <end position="338"/>
    </location>
</feature>
<dbReference type="SUPFAM" id="SSF103473">
    <property type="entry name" value="MFS general substrate transporter"/>
    <property type="match status" value="1"/>
</dbReference>
<keyword evidence="2 5" id="KW-0812">Transmembrane</keyword>
<dbReference type="EMBL" id="MSFL01000014">
    <property type="protein sequence ID" value="PWY80489.1"/>
    <property type="molecule type" value="Genomic_DNA"/>
</dbReference>
<gene>
    <name evidence="7" type="ORF">BO70DRAFT_337226</name>
</gene>
<dbReference type="GO" id="GO:0016020">
    <property type="term" value="C:membrane"/>
    <property type="evidence" value="ECO:0007669"/>
    <property type="project" value="UniProtKB-SubCell"/>
</dbReference>
<feature type="transmembrane region" description="Helical" evidence="5">
    <location>
        <begin position="455"/>
        <end position="474"/>
    </location>
</feature>
<dbReference type="InterPro" id="IPR020846">
    <property type="entry name" value="MFS_dom"/>
</dbReference>
<dbReference type="STRING" id="1448321.A0A317W3J1"/>
<proteinExistence type="predicted"/>
<dbReference type="Gene3D" id="1.20.1250.20">
    <property type="entry name" value="MFS general substrate transporter like domains"/>
    <property type="match status" value="1"/>
</dbReference>
<feature type="transmembrane region" description="Helical" evidence="5">
    <location>
        <begin position="53"/>
        <end position="77"/>
    </location>
</feature>
<evidence type="ECO:0000313" key="7">
    <source>
        <dbReference type="EMBL" id="PWY80489.1"/>
    </source>
</evidence>
<organism evidence="7 8">
    <name type="scientific">Aspergillus heteromorphus CBS 117.55</name>
    <dbReference type="NCBI Taxonomy" id="1448321"/>
    <lineage>
        <taxon>Eukaryota</taxon>
        <taxon>Fungi</taxon>
        <taxon>Dikarya</taxon>
        <taxon>Ascomycota</taxon>
        <taxon>Pezizomycotina</taxon>
        <taxon>Eurotiomycetes</taxon>
        <taxon>Eurotiomycetidae</taxon>
        <taxon>Eurotiales</taxon>
        <taxon>Aspergillaceae</taxon>
        <taxon>Aspergillus</taxon>
        <taxon>Aspergillus subgen. Circumdati</taxon>
    </lineage>
</organism>
<sequence>MMGDYRLNEYTDLAALAAEHGLELTPDGCHLRWARTNRKHPRNWHPCRKSYDIVVISLLEFFTTCLSTSGATAATAAQSEFHTGKTLTLFLYVSTYLLGQGLGGIVFPPYSESFGRKKLYIASATLYSVFCLVIAAVPSVGALVVGRFITGFLSAIPTVVITGSIEDMFNSQDRILVMLIYVAMACMGVSAGPIISSYIAVRYGWRWIFYIGAIVTIFLAGLLLCIKESRPSLILVQEVQTLRKLTGNDSLQAQNPDFMPDLRTFLHLGLLRPLRLFVTEPIVFIVTMIFGVCVALVYLFTEALPPVYETFGFGTETASLPFLAISLGVIPNAITRLLDYRIIQKRLKEGTPIAPEHKLTGIYIGAPVLAIALWWFAWTIPPAVTNIHWSISVVALFFIGYALNEMEIVVTAYMADSYLSYAASGFAALSIIRSILSAAFPLFGSKMFDGLGANAAVSVLAGLATLFCLVPPLLGRYGERMRKRSKFAKYSLQVYAENGVDSDFL</sequence>
<evidence type="ECO:0000256" key="2">
    <source>
        <dbReference type="ARBA" id="ARBA00022692"/>
    </source>
</evidence>
<protein>
    <submittedName>
        <fullName evidence="7">MFS multidrug transporter</fullName>
    </submittedName>
</protein>
<evidence type="ECO:0000256" key="1">
    <source>
        <dbReference type="ARBA" id="ARBA00004141"/>
    </source>
</evidence>
<feature type="transmembrane region" description="Helical" evidence="5">
    <location>
        <begin position="207"/>
        <end position="226"/>
    </location>
</feature>
<name>A0A317W3J1_9EURO</name>
<feature type="transmembrane region" description="Helical" evidence="5">
    <location>
        <begin position="359"/>
        <end position="381"/>
    </location>
</feature>
<comment type="subcellular location">
    <subcellularLocation>
        <location evidence="1">Membrane</location>
        <topology evidence="1">Multi-pass membrane protein</topology>
    </subcellularLocation>
</comment>
<dbReference type="RefSeq" id="XP_025398792.1">
    <property type="nucleotide sequence ID" value="XM_025541144.1"/>
</dbReference>
<dbReference type="OrthoDB" id="5410178at2759"/>
<evidence type="ECO:0000259" key="6">
    <source>
        <dbReference type="PROSITE" id="PS50850"/>
    </source>
</evidence>
<feature type="transmembrane region" description="Helical" evidence="5">
    <location>
        <begin position="89"/>
        <end position="107"/>
    </location>
</feature>
<feature type="transmembrane region" description="Helical" evidence="5">
    <location>
        <begin position="144"/>
        <end position="163"/>
    </location>
</feature>
<dbReference type="InterPro" id="IPR036259">
    <property type="entry name" value="MFS_trans_sf"/>
</dbReference>
<dbReference type="VEuPathDB" id="FungiDB:BO70DRAFT_337226"/>
<dbReference type="GO" id="GO:0022857">
    <property type="term" value="F:transmembrane transporter activity"/>
    <property type="evidence" value="ECO:0007669"/>
    <property type="project" value="InterPro"/>
</dbReference>
<feature type="transmembrane region" description="Helical" evidence="5">
    <location>
        <begin position="175"/>
        <end position="201"/>
    </location>
</feature>
<evidence type="ECO:0000256" key="5">
    <source>
        <dbReference type="SAM" id="Phobius"/>
    </source>
</evidence>
<keyword evidence="4 5" id="KW-0472">Membrane</keyword>
<feature type="transmembrane region" description="Helical" evidence="5">
    <location>
        <begin position="119"/>
        <end position="138"/>
    </location>
</feature>
<dbReference type="InterPro" id="IPR011701">
    <property type="entry name" value="MFS"/>
</dbReference>
<feature type="transmembrane region" description="Helical" evidence="5">
    <location>
        <begin position="282"/>
        <end position="300"/>
    </location>
</feature>
<evidence type="ECO:0000313" key="8">
    <source>
        <dbReference type="Proteomes" id="UP000247233"/>
    </source>
</evidence>
<feature type="domain" description="Major facilitator superfamily (MFS) profile" evidence="6">
    <location>
        <begin position="49"/>
        <end position="479"/>
    </location>
</feature>
<dbReference type="PANTHER" id="PTHR23502">
    <property type="entry name" value="MAJOR FACILITATOR SUPERFAMILY"/>
    <property type="match status" value="1"/>
</dbReference>
<comment type="caution">
    <text evidence="7">The sequence shown here is derived from an EMBL/GenBank/DDBJ whole genome shotgun (WGS) entry which is preliminary data.</text>
</comment>
<dbReference type="Proteomes" id="UP000247233">
    <property type="component" value="Unassembled WGS sequence"/>
</dbReference>
<reference evidence="7 8" key="1">
    <citation type="submission" date="2016-12" db="EMBL/GenBank/DDBJ databases">
        <title>The genomes of Aspergillus section Nigri reveals drivers in fungal speciation.</title>
        <authorList>
            <consortium name="DOE Joint Genome Institute"/>
            <person name="Vesth T.C."/>
            <person name="Nybo J."/>
            <person name="Theobald S."/>
            <person name="Brandl J."/>
            <person name="Frisvad J.C."/>
            <person name="Nielsen K.F."/>
            <person name="Lyhne E.K."/>
            <person name="Kogle M.E."/>
            <person name="Kuo A."/>
            <person name="Riley R."/>
            <person name="Clum A."/>
            <person name="Nolan M."/>
            <person name="Lipzen A."/>
            <person name="Salamov A."/>
            <person name="Henrissat B."/>
            <person name="Wiebenga A."/>
            <person name="De Vries R.P."/>
            <person name="Grigoriev I.V."/>
            <person name="Mortensen U.H."/>
            <person name="Andersen M.R."/>
            <person name="Baker S.E."/>
        </authorList>
    </citation>
    <scope>NUCLEOTIDE SEQUENCE [LARGE SCALE GENOMIC DNA]</scope>
    <source>
        <strain evidence="7 8">CBS 117.55</strain>
    </source>
</reference>
<dbReference type="GeneID" id="37063381"/>
<keyword evidence="8" id="KW-1185">Reference proteome</keyword>
<dbReference type="AlphaFoldDB" id="A0A317W3J1"/>
<accession>A0A317W3J1</accession>
<feature type="transmembrane region" description="Helical" evidence="5">
    <location>
        <begin position="387"/>
        <end position="406"/>
    </location>
</feature>